<reference evidence="11" key="1">
    <citation type="submission" date="2023-11" db="EMBL/GenBank/DDBJ databases">
        <authorList>
            <person name="De Vega J J."/>
            <person name="De Vega J J."/>
        </authorList>
    </citation>
    <scope>NUCLEOTIDE SEQUENCE</scope>
</reference>
<evidence type="ECO:0000259" key="10">
    <source>
        <dbReference type="PROSITE" id="PS51194"/>
    </source>
</evidence>
<dbReference type="PANTHER" id="PTHR13710:SF152">
    <property type="entry name" value="ATP-DEPENDENT DNA HELICASE Q5"/>
    <property type="match status" value="1"/>
</dbReference>
<feature type="region of interest" description="Disordered" evidence="8">
    <location>
        <begin position="1"/>
        <end position="53"/>
    </location>
</feature>
<comment type="caution">
    <text evidence="11">The sequence shown here is derived from an EMBL/GenBank/DDBJ whole genome shotgun (WGS) entry which is preliminary data.</text>
</comment>
<comment type="subcellular location">
    <subcellularLocation>
        <location evidence="7">Nucleus</location>
    </subcellularLocation>
</comment>
<dbReference type="PANTHER" id="PTHR13710">
    <property type="entry name" value="DNA HELICASE RECQ FAMILY MEMBER"/>
    <property type="match status" value="1"/>
</dbReference>
<dbReference type="GO" id="GO:0005524">
    <property type="term" value="F:ATP binding"/>
    <property type="evidence" value="ECO:0007669"/>
    <property type="project" value="UniProtKB-KW"/>
</dbReference>
<dbReference type="GO" id="GO:0003676">
    <property type="term" value="F:nucleic acid binding"/>
    <property type="evidence" value="ECO:0007669"/>
    <property type="project" value="InterPro"/>
</dbReference>
<feature type="domain" description="Helicase C-terminal" evidence="10">
    <location>
        <begin position="335"/>
        <end position="518"/>
    </location>
</feature>
<dbReference type="InterPro" id="IPR011545">
    <property type="entry name" value="DEAD/DEAH_box_helicase_dom"/>
</dbReference>
<dbReference type="AlphaFoldDB" id="A0AAD2H6Z5"/>
<evidence type="ECO:0000259" key="9">
    <source>
        <dbReference type="PROSITE" id="PS51192"/>
    </source>
</evidence>
<evidence type="ECO:0000256" key="1">
    <source>
        <dbReference type="ARBA" id="ARBA00005446"/>
    </source>
</evidence>
<evidence type="ECO:0000256" key="3">
    <source>
        <dbReference type="ARBA" id="ARBA00022801"/>
    </source>
</evidence>
<dbReference type="CDD" id="cd17920">
    <property type="entry name" value="DEXHc_RecQ"/>
    <property type="match status" value="1"/>
</dbReference>
<dbReference type="Gene3D" id="3.40.50.300">
    <property type="entry name" value="P-loop containing nucleotide triphosphate hydrolases"/>
    <property type="match status" value="2"/>
</dbReference>
<protein>
    <recommendedName>
        <fullName evidence="7">ATP-dependent DNA helicase</fullName>
        <ecNumber evidence="7">5.6.2.4</ecNumber>
    </recommendedName>
</protein>
<dbReference type="GO" id="GO:0005737">
    <property type="term" value="C:cytoplasm"/>
    <property type="evidence" value="ECO:0007669"/>
    <property type="project" value="TreeGrafter"/>
</dbReference>
<sequence>MSRTPSPPPLRRPHRAHQHSSRSIRYNAPGRQRRSSSSDEDADSAVDPSLSSSILRTPPAVTYTSANLAGPSQTKAKALRRDASGSVDCWRVLTKVFGHTSYKGKQQVVVEAAACGADVFVLAPTGMGKSLCFQVPAIAETHGITLVVSPLLALMKNQVAGLREKDVTVAALTSETPAEERKEVSYILVIHGASQLMQCFRSWTTSCPGIREIDCYTAITPEKLSTSEFIGIMDDLYDSKQLKRLVVDEAHCISEWGHDFRADYRRVGNFRKRYEDIPIMALTATATADVQEDIIRSLGMSEEHLVKVVHPFNRANLFYEVRYTSAPHGPSQMSDIHDCISTLYQRRGQVSSGIVYCRTRAGCDEVSGFLRGRGIQARPYHRGIKFVLLLSVASRSQITCSSSTLDKTLSQWTQGGVEVVCATIAFGLGIDKGDVRYIIHYDLPKSLEGFYQETGRAGRDGSPAKCILYYCELFDVPETRLTVTAAREDVVKVKRWVKNGNANTKSREAHERAVKSLASLIQFAESTTVCRHIALCRYFGETIEAAEVGKYCNRMCDICRYPDKTRQRHSSLSSEEYAASQVPANVRFDGHEDEPAKCQEIAYPKQDPVWSRPLGGRKRAFRDSGPVSKKARIDTSLPKVLITKPHKSAGALNKPYKPPFARSKESQKENPSHAETHEDGEKTGSGDEASSVHWEQAAAPEQQSNRDEAFAGGNSRGCAPACDGELPESLIDVDETVSTKVPVAARREALQSLRRALYSIPDGRWPSILEAAVAVAGHQVLDSTAQTLEMSALGMCSTQDGYRRLVDRSVAGITALRSEDVLDDEDAELVLECLRDVFADSA</sequence>
<keyword evidence="5 7" id="KW-0067">ATP-binding</keyword>
<dbReference type="Pfam" id="PF00270">
    <property type="entry name" value="DEAD"/>
    <property type="match status" value="1"/>
</dbReference>
<evidence type="ECO:0000313" key="11">
    <source>
        <dbReference type="EMBL" id="CAK5270643.1"/>
    </source>
</evidence>
<dbReference type="InterPro" id="IPR032284">
    <property type="entry name" value="RecQ_Zn-bd"/>
</dbReference>
<comment type="similarity">
    <text evidence="1 7">Belongs to the helicase family. RecQ subfamily.</text>
</comment>
<dbReference type="InterPro" id="IPR027417">
    <property type="entry name" value="P-loop_NTPase"/>
</dbReference>
<dbReference type="InterPro" id="IPR001650">
    <property type="entry name" value="Helicase_C-like"/>
</dbReference>
<evidence type="ECO:0000256" key="6">
    <source>
        <dbReference type="ARBA" id="ARBA00034617"/>
    </source>
</evidence>
<organism evidence="11 12">
    <name type="scientific">Mycena citricolor</name>
    <dbReference type="NCBI Taxonomy" id="2018698"/>
    <lineage>
        <taxon>Eukaryota</taxon>
        <taxon>Fungi</taxon>
        <taxon>Dikarya</taxon>
        <taxon>Basidiomycota</taxon>
        <taxon>Agaricomycotina</taxon>
        <taxon>Agaricomycetes</taxon>
        <taxon>Agaricomycetidae</taxon>
        <taxon>Agaricales</taxon>
        <taxon>Marasmiineae</taxon>
        <taxon>Mycenaceae</taxon>
        <taxon>Mycena</taxon>
    </lineage>
</organism>
<dbReference type="PROSITE" id="PS51194">
    <property type="entry name" value="HELICASE_CTER"/>
    <property type="match status" value="1"/>
</dbReference>
<accession>A0AAD2H6Z5</accession>
<evidence type="ECO:0000256" key="7">
    <source>
        <dbReference type="RuleBase" id="RU364117"/>
    </source>
</evidence>
<dbReference type="PROSITE" id="PS51192">
    <property type="entry name" value="HELICASE_ATP_BIND_1"/>
    <property type="match status" value="1"/>
</dbReference>
<dbReference type="GO" id="GO:0016787">
    <property type="term" value="F:hydrolase activity"/>
    <property type="evidence" value="ECO:0007669"/>
    <property type="project" value="UniProtKB-KW"/>
</dbReference>
<dbReference type="GO" id="GO:0043138">
    <property type="term" value="F:3'-5' DNA helicase activity"/>
    <property type="evidence" value="ECO:0007669"/>
    <property type="project" value="UniProtKB-EC"/>
</dbReference>
<dbReference type="EMBL" id="CAVNYO010000168">
    <property type="protein sequence ID" value="CAK5270643.1"/>
    <property type="molecule type" value="Genomic_DNA"/>
</dbReference>
<dbReference type="SMART" id="SM00490">
    <property type="entry name" value="HELICc"/>
    <property type="match status" value="1"/>
</dbReference>
<feature type="region of interest" description="Disordered" evidence="8">
    <location>
        <begin position="599"/>
        <end position="716"/>
    </location>
</feature>
<name>A0AAD2H6Z5_9AGAR</name>
<proteinExistence type="inferred from homology"/>
<dbReference type="EC" id="5.6.2.4" evidence="7"/>
<keyword evidence="3 7" id="KW-0378">Hydrolase</keyword>
<gene>
    <name evidence="11" type="ORF">MYCIT1_LOCUS15230</name>
</gene>
<evidence type="ECO:0000256" key="2">
    <source>
        <dbReference type="ARBA" id="ARBA00022741"/>
    </source>
</evidence>
<comment type="catalytic activity">
    <reaction evidence="6 7">
        <text>Couples ATP hydrolysis with the unwinding of duplex DNA by translocating in the 3'-5' direction.</text>
        <dbReference type="EC" id="5.6.2.4"/>
    </reaction>
</comment>
<evidence type="ECO:0000256" key="4">
    <source>
        <dbReference type="ARBA" id="ARBA00022806"/>
    </source>
</evidence>
<feature type="compositionally biased region" description="Basic and acidic residues" evidence="8">
    <location>
        <begin position="662"/>
        <end position="685"/>
    </location>
</feature>
<dbReference type="GO" id="GO:0009378">
    <property type="term" value="F:four-way junction helicase activity"/>
    <property type="evidence" value="ECO:0007669"/>
    <property type="project" value="TreeGrafter"/>
</dbReference>
<dbReference type="Pfam" id="PF00271">
    <property type="entry name" value="Helicase_C"/>
    <property type="match status" value="1"/>
</dbReference>
<feature type="domain" description="Helicase ATP-binding" evidence="9">
    <location>
        <begin position="110"/>
        <end position="304"/>
    </location>
</feature>
<keyword evidence="7" id="KW-0539">Nucleus</keyword>
<dbReference type="Proteomes" id="UP001295794">
    <property type="component" value="Unassembled WGS sequence"/>
</dbReference>
<dbReference type="InterPro" id="IPR004589">
    <property type="entry name" value="DNA_helicase_ATP-dep_RecQ"/>
</dbReference>
<feature type="compositionally biased region" description="Basic residues" evidence="8">
    <location>
        <begin position="11"/>
        <end position="22"/>
    </location>
</feature>
<dbReference type="SMART" id="SM00487">
    <property type="entry name" value="DEXDc"/>
    <property type="match status" value="1"/>
</dbReference>
<dbReference type="GO" id="GO:0005694">
    <property type="term" value="C:chromosome"/>
    <property type="evidence" value="ECO:0007669"/>
    <property type="project" value="TreeGrafter"/>
</dbReference>
<dbReference type="GO" id="GO:0005634">
    <property type="term" value="C:nucleus"/>
    <property type="evidence" value="ECO:0007669"/>
    <property type="project" value="UniProtKB-SubCell"/>
</dbReference>
<dbReference type="SUPFAM" id="SSF52540">
    <property type="entry name" value="P-loop containing nucleoside triphosphate hydrolases"/>
    <property type="match status" value="1"/>
</dbReference>
<keyword evidence="4 7" id="KW-0347">Helicase</keyword>
<dbReference type="InterPro" id="IPR014001">
    <property type="entry name" value="Helicase_ATP-bd"/>
</dbReference>
<dbReference type="Pfam" id="PF16124">
    <property type="entry name" value="RecQ_Zn_bind"/>
    <property type="match status" value="1"/>
</dbReference>
<evidence type="ECO:0000313" key="12">
    <source>
        <dbReference type="Proteomes" id="UP001295794"/>
    </source>
</evidence>
<dbReference type="GO" id="GO:0000724">
    <property type="term" value="P:double-strand break repair via homologous recombination"/>
    <property type="evidence" value="ECO:0007669"/>
    <property type="project" value="TreeGrafter"/>
</dbReference>
<feature type="compositionally biased region" description="Pro residues" evidence="8">
    <location>
        <begin position="1"/>
        <end position="10"/>
    </location>
</feature>
<dbReference type="NCBIfam" id="TIGR00614">
    <property type="entry name" value="recQ_fam"/>
    <property type="match status" value="1"/>
</dbReference>
<evidence type="ECO:0000256" key="8">
    <source>
        <dbReference type="SAM" id="MobiDB-lite"/>
    </source>
</evidence>
<evidence type="ECO:0000256" key="5">
    <source>
        <dbReference type="ARBA" id="ARBA00022840"/>
    </source>
</evidence>
<keyword evidence="12" id="KW-1185">Reference proteome</keyword>
<comment type="catalytic activity">
    <reaction evidence="7">
        <text>ATP + H2O = ADP + phosphate + H(+)</text>
        <dbReference type="Rhea" id="RHEA:13065"/>
        <dbReference type="ChEBI" id="CHEBI:15377"/>
        <dbReference type="ChEBI" id="CHEBI:15378"/>
        <dbReference type="ChEBI" id="CHEBI:30616"/>
        <dbReference type="ChEBI" id="CHEBI:43474"/>
        <dbReference type="ChEBI" id="CHEBI:456216"/>
    </reaction>
</comment>
<keyword evidence="2 7" id="KW-0547">Nucleotide-binding</keyword>